<accession>A0A934PX68</accession>
<reference evidence="3" key="1">
    <citation type="submission" date="2020-12" db="EMBL/GenBank/DDBJ databases">
        <title>Ramlibacter sp. nov., isolated from a freshwater alga, Cryptomonas.</title>
        <authorList>
            <person name="Kim H.M."/>
            <person name="Jeon C.O."/>
        </authorList>
    </citation>
    <scope>NUCLEOTIDE SEQUENCE</scope>
    <source>
        <strain evidence="3">CrO1</strain>
    </source>
</reference>
<feature type="compositionally biased region" description="Low complexity" evidence="1">
    <location>
        <begin position="30"/>
        <end position="42"/>
    </location>
</feature>
<sequence>MDRRPFACLLATIALALTGCGGGGGGDDVAATPPSSPLAAGPSPGGTPAPGSGPTAPAGTGSPTSTGSPIAGTGTGSPSASGAPAAAPPAIVSGFAPFGPVTVATSNGPQAPAVARFASGGSVVVWQSFNGPLQMQRVDAGGQAVGTPATIAAIGAPSVQPAVVPLAGGSFVVLWADATSAGATSRVLMRGFDASGTATTPLAQVSTAVTSLTALDAAALPDGGFVVAWAGTQLVGGPSTVAVQRFDAALAPAAQAQLNSPVTAQAQRLPRVAVLPDGSYAVAWLQEGGTTALPSFTVNLQRFTGTGTALGAERVLAGTSSGVAFPFDITALSDGRLALVWQSFGVTQGVADLDLQILGADGSVLAPSTRIAGASGVDVFDPHVASVGTSGFVVTWEQRSLAGIRQTDATVFVQRFANDGTPLEAAQSLGTHSLQTTTGEASGQSSLAAGTDGHFLLVYDRWLAGSFIDLVGR</sequence>
<feature type="compositionally biased region" description="Low complexity" evidence="1">
    <location>
        <begin position="49"/>
        <end position="86"/>
    </location>
</feature>
<proteinExistence type="predicted"/>
<feature type="chain" id="PRO_5037918306" evidence="2">
    <location>
        <begin position="17"/>
        <end position="473"/>
    </location>
</feature>
<evidence type="ECO:0000313" key="3">
    <source>
        <dbReference type="EMBL" id="MBK0390988.1"/>
    </source>
</evidence>
<dbReference type="EMBL" id="JAEDAO010000001">
    <property type="protein sequence ID" value="MBK0390988.1"/>
    <property type="molecule type" value="Genomic_DNA"/>
</dbReference>
<evidence type="ECO:0000256" key="2">
    <source>
        <dbReference type="SAM" id="SignalP"/>
    </source>
</evidence>
<name>A0A934PX68_9BURK</name>
<evidence type="ECO:0000313" key="4">
    <source>
        <dbReference type="Proteomes" id="UP000617041"/>
    </source>
</evidence>
<keyword evidence="2" id="KW-0732">Signal</keyword>
<comment type="caution">
    <text evidence="3">The sequence shown here is derived from an EMBL/GenBank/DDBJ whole genome shotgun (WGS) entry which is preliminary data.</text>
</comment>
<dbReference type="AlphaFoldDB" id="A0A934PX68"/>
<dbReference type="RefSeq" id="WP_200785835.1">
    <property type="nucleotide sequence ID" value="NZ_JAEDAO010000001.1"/>
</dbReference>
<dbReference type="PROSITE" id="PS51257">
    <property type="entry name" value="PROKAR_LIPOPROTEIN"/>
    <property type="match status" value="1"/>
</dbReference>
<feature type="signal peptide" evidence="2">
    <location>
        <begin position="1"/>
        <end position="16"/>
    </location>
</feature>
<dbReference type="Proteomes" id="UP000617041">
    <property type="component" value="Unassembled WGS sequence"/>
</dbReference>
<organism evidence="3 4">
    <name type="scientific">Ramlibacter algicola</name>
    <dbReference type="NCBI Taxonomy" id="2795217"/>
    <lineage>
        <taxon>Bacteria</taxon>
        <taxon>Pseudomonadati</taxon>
        <taxon>Pseudomonadota</taxon>
        <taxon>Betaproteobacteria</taxon>
        <taxon>Burkholderiales</taxon>
        <taxon>Comamonadaceae</taxon>
        <taxon>Ramlibacter</taxon>
    </lineage>
</organism>
<gene>
    <name evidence="3" type="ORF">I8E28_00165</name>
</gene>
<feature type="region of interest" description="Disordered" evidence="1">
    <location>
        <begin position="28"/>
        <end position="86"/>
    </location>
</feature>
<keyword evidence="4" id="KW-1185">Reference proteome</keyword>
<protein>
    <submittedName>
        <fullName evidence="3">Uncharacterized protein</fullName>
    </submittedName>
</protein>
<evidence type="ECO:0000256" key="1">
    <source>
        <dbReference type="SAM" id="MobiDB-lite"/>
    </source>
</evidence>